<organism evidence="1">
    <name type="scientific">Arundo donax</name>
    <name type="common">Giant reed</name>
    <name type="synonym">Donax arundinaceus</name>
    <dbReference type="NCBI Taxonomy" id="35708"/>
    <lineage>
        <taxon>Eukaryota</taxon>
        <taxon>Viridiplantae</taxon>
        <taxon>Streptophyta</taxon>
        <taxon>Embryophyta</taxon>
        <taxon>Tracheophyta</taxon>
        <taxon>Spermatophyta</taxon>
        <taxon>Magnoliopsida</taxon>
        <taxon>Liliopsida</taxon>
        <taxon>Poales</taxon>
        <taxon>Poaceae</taxon>
        <taxon>PACMAD clade</taxon>
        <taxon>Arundinoideae</taxon>
        <taxon>Arundineae</taxon>
        <taxon>Arundo</taxon>
    </lineage>
</organism>
<evidence type="ECO:0000313" key="1">
    <source>
        <dbReference type="EMBL" id="JAD38670.1"/>
    </source>
</evidence>
<protein>
    <submittedName>
        <fullName evidence="1">Uncharacterized protein</fullName>
    </submittedName>
</protein>
<dbReference type="AlphaFoldDB" id="A0A0A8ZPK5"/>
<reference evidence="1" key="1">
    <citation type="submission" date="2014-09" db="EMBL/GenBank/DDBJ databases">
        <authorList>
            <person name="Magalhaes I.L.F."/>
            <person name="Oliveira U."/>
            <person name="Santos F.R."/>
            <person name="Vidigal T.H.D.A."/>
            <person name="Brescovit A.D."/>
            <person name="Santos A.J."/>
        </authorList>
    </citation>
    <scope>NUCLEOTIDE SEQUENCE</scope>
    <source>
        <tissue evidence="1">Shoot tissue taken approximately 20 cm above the soil surface</tissue>
    </source>
</reference>
<reference evidence="1" key="2">
    <citation type="journal article" date="2015" name="Data Brief">
        <title>Shoot transcriptome of the giant reed, Arundo donax.</title>
        <authorList>
            <person name="Barrero R.A."/>
            <person name="Guerrero F.D."/>
            <person name="Moolhuijzen P."/>
            <person name="Goolsby J.A."/>
            <person name="Tidwell J."/>
            <person name="Bellgard S.E."/>
            <person name="Bellgard M.I."/>
        </authorList>
    </citation>
    <scope>NUCLEOTIDE SEQUENCE</scope>
    <source>
        <tissue evidence="1">Shoot tissue taken approximately 20 cm above the soil surface</tissue>
    </source>
</reference>
<dbReference type="EMBL" id="GBRH01259225">
    <property type="protein sequence ID" value="JAD38670.1"/>
    <property type="molecule type" value="Transcribed_RNA"/>
</dbReference>
<name>A0A0A8ZPK5_ARUDO</name>
<proteinExistence type="predicted"/>
<accession>A0A0A8ZPK5</accession>
<sequence>MTASNASGNLYNQTNSTKCFRLLLIKQSYHFL</sequence>